<accession>Q7UIB1</accession>
<dbReference type="InParanoid" id="Q7UIB1"/>
<evidence type="ECO:0000313" key="1">
    <source>
        <dbReference type="EMBL" id="CAD77703.1"/>
    </source>
</evidence>
<dbReference type="Proteomes" id="UP000001025">
    <property type="component" value="Chromosome"/>
</dbReference>
<dbReference type="EMBL" id="BX294155">
    <property type="protein sequence ID" value="CAD77703.1"/>
    <property type="molecule type" value="Genomic_DNA"/>
</dbReference>
<keyword evidence="2" id="KW-1185">Reference proteome</keyword>
<dbReference type="EnsemblBacteria" id="CAD77703">
    <property type="protein sequence ID" value="CAD77703"/>
    <property type="gene ID" value="RB12648"/>
</dbReference>
<proteinExistence type="predicted"/>
<organism evidence="1 2">
    <name type="scientific">Rhodopirellula baltica (strain DSM 10527 / NCIMB 13988 / SH1)</name>
    <dbReference type="NCBI Taxonomy" id="243090"/>
    <lineage>
        <taxon>Bacteria</taxon>
        <taxon>Pseudomonadati</taxon>
        <taxon>Planctomycetota</taxon>
        <taxon>Planctomycetia</taxon>
        <taxon>Pirellulales</taxon>
        <taxon>Pirellulaceae</taxon>
        <taxon>Rhodopirellula</taxon>
    </lineage>
</organism>
<protein>
    <submittedName>
        <fullName evidence="1">Uncharacterized protein</fullName>
    </submittedName>
</protein>
<reference evidence="1 2" key="1">
    <citation type="journal article" date="2003" name="Proc. Natl. Acad. Sci. U.S.A.">
        <title>Complete genome sequence of the marine planctomycete Pirellula sp. strain 1.</title>
        <authorList>
            <person name="Gloeckner F.O."/>
            <person name="Kube M."/>
            <person name="Bauer M."/>
            <person name="Teeling H."/>
            <person name="Lombardot T."/>
            <person name="Ludwig W."/>
            <person name="Gade D."/>
            <person name="Beck A."/>
            <person name="Borzym K."/>
            <person name="Heitmann K."/>
            <person name="Rabus R."/>
            <person name="Schlesner H."/>
            <person name="Amann R."/>
            <person name="Reinhardt R."/>
        </authorList>
    </citation>
    <scope>NUCLEOTIDE SEQUENCE [LARGE SCALE GENOMIC DNA]</scope>
    <source>
        <strain evidence="2">DSM 10527 / NCIMB 13988 / SH1</strain>
    </source>
</reference>
<dbReference type="KEGG" id="rba:RB12648"/>
<gene>
    <name evidence="1" type="ordered locus">RB12648</name>
</gene>
<sequence length="69" mass="7918">MDRWDRSAVGRDLLDWGMVAVFCSRRGRRAFATRRISLWGSEGSGSFQIDRISRLVRQIDTKLPCEAVC</sequence>
<evidence type="ECO:0000313" key="2">
    <source>
        <dbReference type="Proteomes" id="UP000001025"/>
    </source>
</evidence>
<dbReference type="AlphaFoldDB" id="Q7UIB1"/>
<name>Q7UIB1_RHOBA</name>
<dbReference type="HOGENOM" id="CLU_2773166_0_0_0"/>